<dbReference type="AlphaFoldDB" id="A0A5S4EU21"/>
<dbReference type="EMBL" id="SWAD01000002">
    <property type="protein sequence ID" value="TMQ78864.1"/>
    <property type="molecule type" value="Genomic_DNA"/>
</dbReference>
<proteinExistence type="predicted"/>
<keyword evidence="1" id="KW-1133">Transmembrane helix</keyword>
<keyword evidence="3" id="KW-1185">Reference proteome</keyword>
<dbReference type="Proteomes" id="UP000306324">
    <property type="component" value="Unassembled WGS sequence"/>
</dbReference>
<evidence type="ECO:0000313" key="2">
    <source>
        <dbReference type="EMBL" id="TMQ78864.1"/>
    </source>
</evidence>
<evidence type="ECO:0000256" key="1">
    <source>
        <dbReference type="SAM" id="Phobius"/>
    </source>
</evidence>
<feature type="transmembrane region" description="Helical" evidence="1">
    <location>
        <begin position="36"/>
        <end position="58"/>
    </location>
</feature>
<name>A0A5S4EU21_9PROT</name>
<sequence length="133" mass="14500">MGDAQMACRLADIEARFSCDGPACLFSLCLLPTVPFALVNAATGLSCMTTWTFFWIMLACQHKLHARQVLQAVAPEANTHSGLLPARYGEPIPDGIDYPVFVKPVSAASSILARQVDSPGEPRMMTRFGAWER</sequence>
<keyword evidence="1" id="KW-0812">Transmembrane</keyword>
<comment type="caution">
    <text evidence="2">The sequence shown here is derived from an EMBL/GenBank/DDBJ whole genome shotgun (WGS) entry which is preliminary data.</text>
</comment>
<organism evidence="2 3">
    <name type="scientific">Candidatus Accumulibacter phosphatis</name>
    <dbReference type="NCBI Taxonomy" id="327160"/>
    <lineage>
        <taxon>Bacteria</taxon>
        <taxon>Pseudomonadati</taxon>
        <taxon>Pseudomonadota</taxon>
        <taxon>Betaproteobacteria</taxon>
        <taxon>Candidatus Accumulibacter</taxon>
    </lineage>
</organism>
<keyword evidence="1" id="KW-0472">Membrane</keyword>
<evidence type="ECO:0000313" key="3">
    <source>
        <dbReference type="Proteomes" id="UP000306324"/>
    </source>
</evidence>
<accession>A0A5S4EU21</accession>
<protein>
    <submittedName>
        <fullName evidence="2">Uncharacterized protein</fullName>
    </submittedName>
</protein>
<reference evidence="2 3" key="1">
    <citation type="submission" date="2019-04" db="EMBL/GenBank/DDBJ databases">
        <title>A novel phosphate-accumulating bacterium identified in bioreactor for phosphate removal from wastewater.</title>
        <authorList>
            <person name="Kotlyarov R.Y."/>
            <person name="Beletsky A.V."/>
            <person name="Kallistova A.Y."/>
            <person name="Dorofeev A.G."/>
            <person name="Nikolaev Y.Y."/>
            <person name="Pimenov N.V."/>
            <person name="Ravin N.V."/>
            <person name="Mardanov A.V."/>
        </authorList>
    </citation>
    <scope>NUCLEOTIDE SEQUENCE [LARGE SCALE GENOMIC DNA]</scope>
    <source>
        <strain evidence="2 3">Bin19</strain>
    </source>
</reference>
<gene>
    <name evidence="2" type="ORF">ACCUM_0733</name>
</gene>